<dbReference type="GO" id="GO:0004674">
    <property type="term" value="F:protein serine/threonine kinase activity"/>
    <property type="evidence" value="ECO:0007669"/>
    <property type="project" value="UniProtKB-KW"/>
</dbReference>
<evidence type="ECO:0000256" key="3">
    <source>
        <dbReference type="ARBA" id="ARBA00022741"/>
    </source>
</evidence>
<keyword evidence="5" id="KW-0067">ATP-binding</keyword>
<evidence type="ECO:0000313" key="7">
    <source>
        <dbReference type="EMBL" id="RHY33090.1"/>
    </source>
</evidence>
<accession>A0A418B4J7</accession>
<evidence type="ECO:0000256" key="1">
    <source>
        <dbReference type="ARBA" id="ARBA00022527"/>
    </source>
</evidence>
<evidence type="ECO:0000256" key="2">
    <source>
        <dbReference type="ARBA" id="ARBA00022679"/>
    </source>
</evidence>
<dbReference type="AlphaFoldDB" id="A0A418B4J7"/>
<keyword evidence="4" id="KW-0418">Kinase</keyword>
<evidence type="ECO:0000256" key="5">
    <source>
        <dbReference type="ARBA" id="ARBA00022840"/>
    </source>
</evidence>
<evidence type="ECO:0000259" key="6">
    <source>
        <dbReference type="PROSITE" id="PS50011"/>
    </source>
</evidence>
<keyword evidence="3" id="KW-0547">Nucleotide-binding</keyword>
<dbReference type="GO" id="GO:0005634">
    <property type="term" value="C:nucleus"/>
    <property type="evidence" value="ECO:0007669"/>
    <property type="project" value="TreeGrafter"/>
</dbReference>
<dbReference type="Gene3D" id="1.10.510.10">
    <property type="entry name" value="Transferase(Phosphotransferase) domain 1"/>
    <property type="match status" value="1"/>
</dbReference>
<dbReference type="SUPFAM" id="SSF56112">
    <property type="entry name" value="Protein kinase-like (PK-like)"/>
    <property type="match status" value="1"/>
</dbReference>
<dbReference type="Pfam" id="PF00069">
    <property type="entry name" value="Pkinase"/>
    <property type="match status" value="1"/>
</dbReference>
<dbReference type="InterPro" id="IPR000719">
    <property type="entry name" value="Prot_kinase_dom"/>
</dbReference>
<dbReference type="PANTHER" id="PTHR24345:SF91">
    <property type="entry name" value="SERINE_THREONINE-PROTEIN KINASE PLK4"/>
    <property type="match status" value="1"/>
</dbReference>
<dbReference type="PROSITE" id="PS50011">
    <property type="entry name" value="PROTEIN_KINASE_DOM"/>
    <property type="match status" value="1"/>
</dbReference>
<sequence>MEIRWYIVVVSQKKTSKIVETAQRTAAAIGFTWQSALVAAGTKMPPLSSSYALVQQLNAEGNSNIFLYKHIPSNDVVLVKTIQVAAASLDKLTGDTAAFNEMHINNIINKHRHDGIVSMRDGFVANGALHLVFDYSAGGDLLTLMTKKFSASWAEAHAIAIFQQVVSAVNHLHGLEIAHGDISLENIVITDQRDAPISVKLCDFGLAIVHDVTRYTGVGKLYYMSPEMHLRRPYNAQASDLWALGILLFMLLTGRPLFEKATMLDPTFHRFFHAQASDPSTGIKAVLDASPHSSTSTLTPDAVELITRLLRPRPADRLSAAQVLLHPLLKCKPRPFIPTKLTRQRRAMSSPAPRHSHCSRAPVLPRLPVSYFKSITTTM</sequence>
<gene>
    <name evidence="7" type="ORF">DYB32_001864</name>
</gene>
<comment type="caution">
    <text evidence="7">The sequence shown here is derived from an EMBL/GenBank/DDBJ whole genome shotgun (WGS) entry which is preliminary data.</text>
</comment>
<organism evidence="7 8">
    <name type="scientific">Aphanomyces invadans</name>
    <dbReference type="NCBI Taxonomy" id="157072"/>
    <lineage>
        <taxon>Eukaryota</taxon>
        <taxon>Sar</taxon>
        <taxon>Stramenopiles</taxon>
        <taxon>Oomycota</taxon>
        <taxon>Saprolegniomycetes</taxon>
        <taxon>Saprolegniales</taxon>
        <taxon>Verrucalvaceae</taxon>
        <taxon>Aphanomyces</taxon>
    </lineage>
</organism>
<name>A0A418B4J7_9STRA</name>
<feature type="domain" description="Protein kinase" evidence="6">
    <location>
        <begin position="51"/>
        <end position="329"/>
    </location>
</feature>
<keyword evidence="2" id="KW-0808">Transferase</keyword>
<keyword evidence="8" id="KW-1185">Reference proteome</keyword>
<evidence type="ECO:0000313" key="8">
    <source>
        <dbReference type="Proteomes" id="UP000285060"/>
    </source>
</evidence>
<dbReference type="Proteomes" id="UP000285060">
    <property type="component" value="Unassembled WGS sequence"/>
</dbReference>
<keyword evidence="1" id="KW-0723">Serine/threonine-protein kinase</keyword>
<evidence type="ECO:0000256" key="4">
    <source>
        <dbReference type="ARBA" id="ARBA00022777"/>
    </source>
</evidence>
<protein>
    <recommendedName>
        <fullName evidence="6">Protein kinase domain-containing protein</fullName>
    </recommendedName>
</protein>
<dbReference type="EMBL" id="QUSY01000094">
    <property type="protein sequence ID" value="RHY33090.1"/>
    <property type="molecule type" value="Genomic_DNA"/>
</dbReference>
<dbReference type="InterPro" id="IPR011009">
    <property type="entry name" value="Kinase-like_dom_sf"/>
</dbReference>
<dbReference type="PANTHER" id="PTHR24345">
    <property type="entry name" value="SERINE/THREONINE-PROTEIN KINASE PLK"/>
    <property type="match status" value="1"/>
</dbReference>
<proteinExistence type="predicted"/>
<dbReference type="VEuPathDB" id="FungiDB:H310_01854"/>
<reference evidence="7 8" key="1">
    <citation type="submission" date="2018-08" db="EMBL/GenBank/DDBJ databases">
        <title>Aphanomyces genome sequencing and annotation.</title>
        <authorList>
            <person name="Minardi D."/>
            <person name="Oidtmann B."/>
            <person name="Van Der Giezen M."/>
            <person name="Studholme D.J."/>
        </authorList>
    </citation>
    <scope>NUCLEOTIDE SEQUENCE [LARGE SCALE GENOMIC DNA]</scope>
    <source>
        <strain evidence="7 8">NJM0002</strain>
    </source>
</reference>
<dbReference type="GO" id="GO:0005524">
    <property type="term" value="F:ATP binding"/>
    <property type="evidence" value="ECO:0007669"/>
    <property type="project" value="UniProtKB-KW"/>
</dbReference>